<dbReference type="EMBL" id="BOML01000037">
    <property type="protein sequence ID" value="GIE03332.1"/>
    <property type="molecule type" value="Genomic_DNA"/>
</dbReference>
<gene>
    <name evidence="1" type="ORF">Adu01nite_46820</name>
</gene>
<protein>
    <submittedName>
        <fullName evidence="1">Uncharacterized protein</fullName>
    </submittedName>
</protein>
<dbReference type="Proteomes" id="UP000637628">
    <property type="component" value="Unassembled WGS sequence"/>
</dbReference>
<proteinExistence type="predicted"/>
<accession>A0ABQ3Z0I2</accession>
<evidence type="ECO:0000313" key="2">
    <source>
        <dbReference type="Proteomes" id="UP000637628"/>
    </source>
</evidence>
<name>A0ABQ3Z0I2_9ACTN</name>
<comment type="caution">
    <text evidence="1">The sequence shown here is derived from an EMBL/GenBank/DDBJ whole genome shotgun (WGS) entry which is preliminary data.</text>
</comment>
<evidence type="ECO:0000313" key="1">
    <source>
        <dbReference type="EMBL" id="GIE03332.1"/>
    </source>
</evidence>
<sequence length="83" mass="8819">MDLLVSVRRISSTGGGVCTPNWNWSGKGRPATALSEKCAAPNWRRHSAAGRAAGTVAVTTDPIRATTRRRGRVGYPTVTKVPT</sequence>
<reference evidence="1 2" key="1">
    <citation type="submission" date="2021-01" db="EMBL/GenBank/DDBJ databases">
        <title>Whole genome shotgun sequence of Actinoplanes durhamensis NBRC 14914.</title>
        <authorList>
            <person name="Komaki H."/>
            <person name="Tamura T."/>
        </authorList>
    </citation>
    <scope>NUCLEOTIDE SEQUENCE [LARGE SCALE GENOMIC DNA]</scope>
    <source>
        <strain evidence="1 2">NBRC 14914</strain>
    </source>
</reference>
<keyword evidence="2" id="KW-1185">Reference proteome</keyword>
<organism evidence="1 2">
    <name type="scientific">Paractinoplanes durhamensis</name>
    <dbReference type="NCBI Taxonomy" id="113563"/>
    <lineage>
        <taxon>Bacteria</taxon>
        <taxon>Bacillati</taxon>
        <taxon>Actinomycetota</taxon>
        <taxon>Actinomycetes</taxon>
        <taxon>Micromonosporales</taxon>
        <taxon>Micromonosporaceae</taxon>
        <taxon>Paractinoplanes</taxon>
    </lineage>
</organism>